<dbReference type="OrthoDB" id="27041at2759"/>
<proteinExistence type="predicted"/>
<dbReference type="PANTHER" id="PTHR13029:SF18">
    <property type="entry name" value="MYELIN REGULATORY FACTOR HOMOLOG 1"/>
    <property type="match status" value="1"/>
</dbReference>
<dbReference type="GO" id="GO:0043565">
    <property type="term" value="F:sequence-specific DNA binding"/>
    <property type="evidence" value="ECO:0007669"/>
    <property type="project" value="TreeGrafter"/>
</dbReference>
<dbReference type="PANTHER" id="PTHR13029">
    <property type="match status" value="1"/>
</dbReference>
<dbReference type="GO" id="GO:0006357">
    <property type="term" value="P:regulation of transcription by RNA polymerase II"/>
    <property type="evidence" value="ECO:0007669"/>
    <property type="project" value="UniProtKB-ARBA"/>
</dbReference>
<feature type="compositionally biased region" description="Polar residues" evidence="3">
    <location>
        <begin position="141"/>
        <end position="154"/>
    </location>
</feature>
<dbReference type="Gene3D" id="2.60.40.1390">
    <property type="entry name" value="NDT80 DNA-binding domain"/>
    <property type="match status" value="1"/>
</dbReference>
<sequence>MKSPGLMRVFDELEAFMGPGADYVQDVAHRRMGLMPPCVPEKKCLDRQTGNKVILKGFRFFPLEVRNPENRIILLLFNQTFDFGGAESDLDQIVIKDEDRPQGRDGHSIISRAVATEVQAQRKSIYNKKYQSHQLPESPPDSGSENPYSPSEQVPQAIPVSQTVLSADYMLVHDPTPVTHDMLHQNGNFIYEELKSDNVNQEILRTNLNDVVVLEDSSIVDIGRTGLRHEMMQEPYRYPGMRVELMEEQDILMNQQLVALGQEAITPVYTNLQEGGGKKRKLSEDLNSPVKCEPERVPPSFILNDLTVIPNLIPAFNSGPGPVPAFYSGLAFDHGPVPNFDRDPDSRVLSPSHFQLQCRSRFHMYETRTYAKRLSPHQNVNVSSRPLPAPSVDGSETGDDGSFQCIRFASFQPNSWHVLYDQNLKPLPPPSYIVGADKGFNFSNSDDAFVCQKKNHFQAEAPNQTIKVEQSQSDRSKKPFHPVPVEVRREGTKITVGRLHFAETTCNNMRKKGKPNPDQRHFQLVVALHAHTAQSDFPVVAQASERIIVRASNPGQFESECPESWWQRGASENSVHFNGRVGINTDRPDESCVINGLYTGTAERLRVSP</sequence>
<feature type="DNA-binding region" description="NDT80" evidence="2">
    <location>
        <begin position="334"/>
        <end position="561"/>
    </location>
</feature>
<dbReference type="EMBL" id="BGZK01000119">
    <property type="protein sequence ID" value="GBP20470.1"/>
    <property type="molecule type" value="Genomic_DNA"/>
</dbReference>
<evidence type="ECO:0000256" key="2">
    <source>
        <dbReference type="PROSITE-ProRule" id="PRU00850"/>
    </source>
</evidence>
<dbReference type="AlphaFoldDB" id="A0A4C1U2I3"/>
<dbReference type="InterPro" id="IPR051577">
    <property type="entry name" value="MRF-like"/>
</dbReference>
<name>A0A4C1U2I3_EUMVA</name>
<dbReference type="GO" id="GO:0005634">
    <property type="term" value="C:nucleus"/>
    <property type="evidence" value="ECO:0007669"/>
    <property type="project" value="TreeGrafter"/>
</dbReference>
<dbReference type="GO" id="GO:0016540">
    <property type="term" value="P:protein autoprocessing"/>
    <property type="evidence" value="ECO:0007669"/>
    <property type="project" value="TreeGrafter"/>
</dbReference>
<gene>
    <name evidence="5" type="primary">Myrf</name>
    <name evidence="5" type="ORF">EVAR_78845_1</name>
</gene>
<dbReference type="GO" id="GO:0005789">
    <property type="term" value="C:endoplasmic reticulum membrane"/>
    <property type="evidence" value="ECO:0007669"/>
    <property type="project" value="TreeGrafter"/>
</dbReference>
<dbReference type="InterPro" id="IPR037141">
    <property type="entry name" value="NDT80_DNA-bd_dom_sf"/>
</dbReference>
<dbReference type="Proteomes" id="UP000299102">
    <property type="component" value="Unassembled WGS sequence"/>
</dbReference>
<feature type="region of interest" description="Disordered" evidence="3">
    <location>
        <begin position="376"/>
        <end position="398"/>
    </location>
</feature>
<feature type="domain" description="NDT80" evidence="4">
    <location>
        <begin position="334"/>
        <end position="561"/>
    </location>
</feature>
<evidence type="ECO:0000259" key="4">
    <source>
        <dbReference type="PROSITE" id="PS51517"/>
    </source>
</evidence>
<evidence type="ECO:0000256" key="3">
    <source>
        <dbReference type="SAM" id="MobiDB-lite"/>
    </source>
</evidence>
<keyword evidence="6" id="KW-1185">Reference proteome</keyword>
<protein>
    <submittedName>
        <fullName evidence="5">Myelin regulatory factor</fullName>
    </submittedName>
</protein>
<dbReference type="InterPro" id="IPR008967">
    <property type="entry name" value="p53-like_TF_DNA-bd_sf"/>
</dbReference>
<feature type="region of interest" description="Disordered" evidence="3">
    <location>
        <begin position="129"/>
        <end position="154"/>
    </location>
</feature>
<accession>A0A4C1U2I3</accession>
<evidence type="ECO:0000313" key="6">
    <source>
        <dbReference type="Proteomes" id="UP000299102"/>
    </source>
</evidence>
<comment type="caution">
    <text evidence="5">The sequence shown here is derived from an EMBL/GenBank/DDBJ whole genome shotgun (WGS) entry which is preliminary data.</text>
</comment>
<reference evidence="5 6" key="1">
    <citation type="journal article" date="2019" name="Commun. Biol.">
        <title>The bagworm genome reveals a unique fibroin gene that provides high tensile strength.</title>
        <authorList>
            <person name="Kono N."/>
            <person name="Nakamura H."/>
            <person name="Ohtoshi R."/>
            <person name="Tomita M."/>
            <person name="Numata K."/>
            <person name="Arakawa K."/>
        </authorList>
    </citation>
    <scope>NUCLEOTIDE SEQUENCE [LARGE SCALE GENOMIC DNA]</scope>
</reference>
<dbReference type="SUPFAM" id="SSF49417">
    <property type="entry name" value="p53-like transcription factors"/>
    <property type="match status" value="1"/>
</dbReference>
<dbReference type="InterPro" id="IPR024061">
    <property type="entry name" value="NDT80_DNA-bd_dom"/>
</dbReference>
<dbReference type="PROSITE" id="PS51517">
    <property type="entry name" value="NDT80"/>
    <property type="match status" value="1"/>
</dbReference>
<dbReference type="GO" id="GO:0045893">
    <property type="term" value="P:positive regulation of DNA-templated transcription"/>
    <property type="evidence" value="ECO:0007669"/>
    <property type="project" value="TreeGrafter"/>
</dbReference>
<dbReference type="Pfam" id="PF05224">
    <property type="entry name" value="NDT80_PhoG"/>
    <property type="match status" value="1"/>
</dbReference>
<evidence type="ECO:0000256" key="1">
    <source>
        <dbReference type="ARBA" id="ARBA00023125"/>
    </source>
</evidence>
<evidence type="ECO:0000313" key="5">
    <source>
        <dbReference type="EMBL" id="GBP20470.1"/>
    </source>
</evidence>
<keyword evidence="1 2" id="KW-0238">DNA-binding</keyword>
<dbReference type="STRING" id="151549.A0A4C1U2I3"/>
<dbReference type="GO" id="GO:0003700">
    <property type="term" value="F:DNA-binding transcription factor activity"/>
    <property type="evidence" value="ECO:0007669"/>
    <property type="project" value="UniProtKB-UniRule"/>
</dbReference>
<organism evidence="5 6">
    <name type="scientific">Eumeta variegata</name>
    <name type="common">Bagworm moth</name>
    <name type="synonym">Eumeta japonica</name>
    <dbReference type="NCBI Taxonomy" id="151549"/>
    <lineage>
        <taxon>Eukaryota</taxon>
        <taxon>Metazoa</taxon>
        <taxon>Ecdysozoa</taxon>
        <taxon>Arthropoda</taxon>
        <taxon>Hexapoda</taxon>
        <taxon>Insecta</taxon>
        <taxon>Pterygota</taxon>
        <taxon>Neoptera</taxon>
        <taxon>Endopterygota</taxon>
        <taxon>Lepidoptera</taxon>
        <taxon>Glossata</taxon>
        <taxon>Ditrysia</taxon>
        <taxon>Tineoidea</taxon>
        <taxon>Psychidae</taxon>
        <taxon>Oiketicinae</taxon>
        <taxon>Eumeta</taxon>
    </lineage>
</organism>